<dbReference type="Proteomes" id="UP000203482">
    <property type="component" value="Segment"/>
</dbReference>
<protein>
    <submittedName>
        <fullName evidence="1">Uncharacterized protein</fullName>
    </submittedName>
</protein>
<gene>
    <name evidence="1" type="ORF">chmu122</name>
</gene>
<keyword evidence="2" id="KW-1185">Reference proteome</keyword>
<organism evidence="1 2">
    <name type="scientific">Choristoneura murinana nucleopolyhedrovirus</name>
    <dbReference type="NCBI Taxonomy" id="1987479"/>
    <lineage>
        <taxon>Viruses</taxon>
        <taxon>Viruses incertae sedis</taxon>
        <taxon>Naldaviricetes</taxon>
        <taxon>Lefavirales</taxon>
        <taxon>Baculoviridae</taxon>
        <taxon>Alphabaculovirus</taxon>
        <taxon>Alphabaculovirus chomurinanae</taxon>
    </lineage>
</organism>
<accession>V9XVH6</accession>
<proteinExistence type="predicted"/>
<dbReference type="EMBL" id="KF894742">
    <property type="protein sequence ID" value="AHD25608.1"/>
    <property type="molecule type" value="Genomic_DNA"/>
</dbReference>
<evidence type="ECO:0000313" key="1">
    <source>
        <dbReference type="EMBL" id="AHD25608.1"/>
    </source>
</evidence>
<evidence type="ECO:0000313" key="2">
    <source>
        <dbReference type="Proteomes" id="UP000203482"/>
    </source>
</evidence>
<reference evidence="1 2" key="1">
    <citation type="journal article" date="2014" name="Genome Announc.">
        <title>Genome Sequence of an Alphabaculovirus Isolated from Choristoneura murinana.</title>
        <authorList>
            <person name="Rohrmann G.F."/>
            <person name="Erlandson M.A."/>
            <person name="Theilmann D.A."/>
        </authorList>
    </citation>
    <scope>NUCLEOTIDE SEQUENCE [LARGE SCALE GENOMIC DNA]</scope>
    <source>
        <strain evidence="1 2">Darmstadt</strain>
    </source>
</reference>
<dbReference type="GeneID" id="18126132"/>
<dbReference type="KEGG" id="vg:18126132"/>
<name>V9XVH6_9ABAC</name>
<sequence length="59" mass="6868">MKTCTRCRVPVTWSNCRQAHKEATAATTNASRCMMRFNFVQRTRAFYTSDTRLFALLCN</sequence>
<dbReference type="RefSeq" id="YP_008992214.1">
    <property type="nucleotide sequence ID" value="NC_023177.1"/>
</dbReference>